<feature type="domain" description="Bacterial Ig-like" evidence="1">
    <location>
        <begin position="3"/>
        <end position="53"/>
    </location>
</feature>
<dbReference type="Pfam" id="PF19077">
    <property type="entry name" value="Big_13"/>
    <property type="match status" value="3"/>
</dbReference>
<evidence type="ECO:0000259" key="1">
    <source>
        <dbReference type="Pfam" id="PF19077"/>
    </source>
</evidence>
<feature type="domain" description="Bacterial Ig-like" evidence="1">
    <location>
        <begin position="72"/>
        <end position="147"/>
    </location>
</feature>
<name>A0A2X4U4V0_SALER</name>
<evidence type="ECO:0000313" key="2">
    <source>
        <dbReference type="EMBL" id="SQI27730.1"/>
    </source>
</evidence>
<evidence type="ECO:0000313" key="3">
    <source>
        <dbReference type="Proteomes" id="UP000248731"/>
    </source>
</evidence>
<protein>
    <submittedName>
        <fullName evidence="2">Large repetitive protein</fullName>
    </submittedName>
</protein>
<reference evidence="2 3" key="1">
    <citation type="submission" date="2018-06" db="EMBL/GenBank/DDBJ databases">
        <authorList>
            <consortium name="Pathogen Informatics"/>
            <person name="Doyle S."/>
        </authorList>
    </citation>
    <scope>NUCLEOTIDE SEQUENCE [LARGE SCALE GENOMIC DNA]</scope>
    <source>
        <strain evidence="2 3">NCTC7307</strain>
    </source>
</reference>
<accession>A0A2X4U4V0</accession>
<dbReference type="AlphaFoldDB" id="A0A2X4U4V0"/>
<keyword evidence="3" id="KW-1185">Reference proteome</keyword>
<proteinExistence type="predicted"/>
<dbReference type="EMBL" id="LS483466">
    <property type="protein sequence ID" value="SQI27730.1"/>
    <property type="molecule type" value="Genomic_DNA"/>
</dbReference>
<feature type="domain" description="Bacterial Ig-like" evidence="1">
    <location>
        <begin position="150"/>
        <end position="240"/>
    </location>
</feature>
<gene>
    <name evidence="2" type="ORF">NCTC7307_05138</name>
</gene>
<sequence>MGKNYTVTANNAGKWSFTVPETLRDGNYDYSISTVDKAGNLSPTITGTLTVDNSSVALTGGLDTTADPNIANGWSNHNDQTLKGTATPGATVIVTINGMTYTPIVTADGNWTLALPDLSNNSYSYTVTATNTAGTSSTISGQFVIDNTPPTTTVGLSAATDSGVLGDFITNNETPVFTGKTKPGATITLTIGGQTHTVVADNQGNWEVAVTTPLNTGTHNYTVSITDLAQNVSTPVNGELNIQSGNMAGLVTGGLDIDSNTGDTEIPSPVIQNLTFLVRRPLASRLSSRLAVKPIKPLPISMVTGNSPLPVHYAMAIMITLSRSKMWQVINPLR</sequence>
<dbReference type="InterPro" id="IPR013783">
    <property type="entry name" value="Ig-like_fold"/>
</dbReference>
<organism evidence="2 3">
    <name type="scientific">Salmonella enterica subsp. arizonae</name>
    <dbReference type="NCBI Taxonomy" id="59203"/>
    <lineage>
        <taxon>Bacteria</taxon>
        <taxon>Pseudomonadati</taxon>
        <taxon>Pseudomonadota</taxon>
        <taxon>Gammaproteobacteria</taxon>
        <taxon>Enterobacterales</taxon>
        <taxon>Enterobacteriaceae</taxon>
        <taxon>Salmonella</taxon>
    </lineage>
</organism>
<dbReference type="InterPro" id="IPR044016">
    <property type="entry name" value="Big_13"/>
</dbReference>
<dbReference type="Proteomes" id="UP000248731">
    <property type="component" value="Chromosome 1"/>
</dbReference>
<dbReference type="NCBIfam" id="NF033510">
    <property type="entry name" value="Ca_tandemer"/>
    <property type="match status" value="3"/>
</dbReference>
<dbReference type="Gene3D" id="2.60.40.10">
    <property type="entry name" value="Immunoglobulins"/>
    <property type="match status" value="3"/>
</dbReference>